<keyword evidence="4" id="KW-1185">Reference proteome</keyword>
<evidence type="ECO:0000313" key="4">
    <source>
        <dbReference type="Proteomes" id="UP001501736"/>
    </source>
</evidence>
<feature type="transmembrane region" description="Helical" evidence="2">
    <location>
        <begin position="213"/>
        <end position="234"/>
    </location>
</feature>
<gene>
    <name evidence="3" type="ORF">GCM10020260_10330</name>
</gene>
<dbReference type="RefSeq" id="WP_344718866.1">
    <property type="nucleotide sequence ID" value="NZ_BAAAYG010000003.1"/>
</dbReference>
<protein>
    <submittedName>
        <fullName evidence="3">Uncharacterized protein</fullName>
    </submittedName>
</protein>
<keyword evidence="2" id="KW-1133">Transmembrane helix</keyword>
<sequence length="376" mass="41328">MEQGQSATHDSSSEGAGRSPEERAEQTVEESSPRGGRVTIISDPGRTSYLVRRLLRRGPRQWGEQHEITHRQTRLPLRSDGTLDVDVAQEWAREESASMTVVITELPRIGDSGPKSAELHFAERLAIISLPVQGPAGVMHGLRRELDRALVTLRRHSPEPVEHLRVGWRLEQDDERDSAYITPRYTWPARVWMTLGIAVSNEPLLSLPKLSGVFAAASATGAFGVFYGSIWGIAEALPSWRLAVITGLAILGLVLWLMLRNRLWDGPGSAGGRRLAVMYTVATVLSLLVSVAMLYLLLFAGILVISLLLIDPTYMAQTQEGLDGTLMNYVDIAWLAASMGTVAGAIGSNFDPEADLEGLTQGSRELRRYPRDAEQR</sequence>
<dbReference type="EMBL" id="BAAAYG010000003">
    <property type="protein sequence ID" value="GAA3282747.1"/>
    <property type="molecule type" value="Genomic_DNA"/>
</dbReference>
<organism evidence="3 4">
    <name type="scientific">Nesterenkonia halobia</name>
    <dbReference type="NCBI Taxonomy" id="37922"/>
    <lineage>
        <taxon>Bacteria</taxon>
        <taxon>Bacillati</taxon>
        <taxon>Actinomycetota</taxon>
        <taxon>Actinomycetes</taxon>
        <taxon>Micrococcales</taxon>
        <taxon>Micrococcaceae</taxon>
        <taxon>Nesterenkonia</taxon>
    </lineage>
</organism>
<feature type="region of interest" description="Disordered" evidence="1">
    <location>
        <begin position="1"/>
        <end position="42"/>
    </location>
</feature>
<proteinExistence type="predicted"/>
<comment type="caution">
    <text evidence="3">The sequence shown here is derived from an EMBL/GenBank/DDBJ whole genome shotgun (WGS) entry which is preliminary data.</text>
</comment>
<evidence type="ECO:0000313" key="3">
    <source>
        <dbReference type="EMBL" id="GAA3282747.1"/>
    </source>
</evidence>
<feature type="transmembrane region" description="Helical" evidence="2">
    <location>
        <begin position="279"/>
        <end position="310"/>
    </location>
</feature>
<reference evidence="4" key="1">
    <citation type="journal article" date="2019" name="Int. J. Syst. Evol. Microbiol.">
        <title>The Global Catalogue of Microorganisms (GCM) 10K type strain sequencing project: providing services to taxonomists for standard genome sequencing and annotation.</title>
        <authorList>
            <consortium name="The Broad Institute Genomics Platform"/>
            <consortium name="The Broad Institute Genome Sequencing Center for Infectious Disease"/>
            <person name="Wu L."/>
            <person name="Ma J."/>
        </authorList>
    </citation>
    <scope>NUCLEOTIDE SEQUENCE [LARGE SCALE GENOMIC DNA]</scope>
    <source>
        <strain evidence="4">JCM 11483</strain>
    </source>
</reference>
<keyword evidence="2" id="KW-0472">Membrane</keyword>
<feature type="compositionally biased region" description="Polar residues" evidence="1">
    <location>
        <begin position="1"/>
        <end position="14"/>
    </location>
</feature>
<keyword evidence="2" id="KW-0812">Transmembrane</keyword>
<dbReference type="Proteomes" id="UP001501736">
    <property type="component" value="Unassembled WGS sequence"/>
</dbReference>
<name>A0ABP6RCP3_9MICC</name>
<evidence type="ECO:0000256" key="2">
    <source>
        <dbReference type="SAM" id="Phobius"/>
    </source>
</evidence>
<evidence type="ECO:0000256" key="1">
    <source>
        <dbReference type="SAM" id="MobiDB-lite"/>
    </source>
</evidence>
<accession>A0ABP6RCP3</accession>
<feature type="transmembrane region" description="Helical" evidence="2">
    <location>
        <begin position="240"/>
        <end position="259"/>
    </location>
</feature>